<protein>
    <submittedName>
        <fullName evidence="1">Uncharacterized protein</fullName>
    </submittedName>
</protein>
<sequence length="158" mass="17911">MTYFNKPRYSAHLETNFSLFYLKNSKKWRNKSVDLQQCSQKQYDDHCNIISRSHVPVSSLHVLANRSSANGILLHPLVLPDMMNVAFDTALLMFFGSCGIGSFVCNLVKSGGCCWLWSSYPPSAGFCICCYRNAATGFSRICFVHFCQGFCNIQRELH</sequence>
<dbReference type="AlphaFoldDB" id="A0A0V0T2G2"/>
<organism evidence="1 2">
    <name type="scientific">Trichinella murrelli</name>
    <dbReference type="NCBI Taxonomy" id="144512"/>
    <lineage>
        <taxon>Eukaryota</taxon>
        <taxon>Metazoa</taxon>
        <taxon>Ecdysozoa</taxon>
        <taxon>Nematoda</taxon>
        <taxon>Enoplea</taxon>
        <taxon>Dorylaimia</taxon>
        <taxon>Trichinellida</taxon>
        <taxon>Trichinellidae</taxon>
        <taxon>Trichinella</taxon>
    </lineage>
</organism>
<proteinExistence type="predicted"/>
<dbReference type="EMBL" id="JYDJ01000883">
    <property type="protein sequence ID" value="KRX33185.1"/>
    <property type="molecule type" value="Genomic_DNA"/>
</dbReference>
<name>A0A0V0T2G2_9BILA</name>
<reference evidence="1 2" key="1">
    <citation type="submission" date="2015-01" db="EMBL/GenBank/DDBJ databases">
        <title>Evolution of Trichinella species and genotypes.</title>
        <authorList>
            <person name="Korhonen P.K."/>
            <person name="Edoardo P."/>
            <person name="Giuseppe L.R."/>
            <person name="Gasser R.B."/>
        </authorList>
    </citation>
    <scope>NUCLEOTIDE SEQUENCE [LARGE SCALE GENOMIC DNA]</scope>
    <source>
        <strain evidence="1">ISS417</strain>
    </source>
</reference>
<comment type="caution">
    <text evidence="1">The sequence shown here is derived from an EMBL/GenBank/DDBJ whole genome shotgun (WGS) entry which is preliminary data.</text>
</comment>
<accession>A0A0V0T2G2</accession>
<keyword evidence="2" id="KW-1185">Reference proteome</keyword>
<evidence type="ECO:0000313" key="1">
    <source>
        <dbReference type="EMBL" id="KRX33185.1"/>
    </source>
</evidence>
<evidence type="ECO:0000313" key="2">
    <source>
        <dbReference type="Proteomes" id="UP000055048"/>
    </source>
</evidence>
<dbReference type="Proteomes" id="UP000055048">
    <property type="component" value="Unassembled WGS sequence"/>
</dbReference>
<gene>
    <name evidence="1" type="ORF">T05_14769</name>
</gene>
<dbReference type="OrthoDB" id="10552538at2759"/>